<keyword evidence="1" id="KW-0812">Transmembrane</keyword>
<keyword evidence="3" id="KW-1185">Reference proteome</keyword>
<keyword evidence="1" id="KW-1133">Transmembrane helix</keyword>
<name>A0A0C2GK19_9BILA</name>
<dbReference type="Proteomes" id="UP000054047">
    <property type="component" value="Unassembled WGS sequence"/>
</dbReference>
<dbReference type="EMBL" id="KN730011">
    <property type="protein sequence ID" value="KIH61575.1"/>
    <property type="molecule type" value="Genomic_DNA"/>
</dbReference>
<evidence type="ECO:0000313" key="2">
    <source>
        <dbReference type="EMBL" id="KIH61575.1"/>
    </source>
</evidence>
<keyword evidence="1" id="KW-0472">Membrane</keyword>
<accession>A0A0C2GK19</accession>
<gene>
    <name evidence="2" type="ORF">ANCDUO_08153</name>
</gene>
<sequence>MRRTSSCSTSSSTVCPCLRLYSVVLCSQLIYASARSFLPGVEYWTSFPFSEIDCTILSQNFYIISPSITVIGTSFLLCDCMVLIFHGTGFCSFRFLSCPVIVRCRNIL</sequence>
<proteinExistence type="predicted"/>
<organism evidence="2 3">
    <name type="scientific">Ancylostoma duodenale</name>
    <dbReference type="NCBI Taxonomy" id="51022"/>
    <lineage>
        <taxon>Eukaryota</taxon>
        <taxon>Metazoa</taxon>
        <taxon>Ecdysozoa</taxon>
        <taxon>Nematoda</taxon>
        <taxon>Chromadorea</taxon>
        <taxon>Rhabditida</taxon>
        <taxon>Rhabditina</taxon>
        <taxon>Rhabditomorpha</taxon>
        <taxon>Strongyloidea</taxon>
        <taxon>Ancylostomatidae</taxon>
        <taxon>Ancylostomatinae</taxon>
        <taxon>Ancylostoma</taxon>
    </lineage>
</organism>
<dbReference type="AlphaFoldDB" id="A0A0C2GK19"/>
<protein>
    <submittedName>
        <fullName evidence="2">Uncharacterized protein</fullName>
    </submittedName>
</protein>
<feature type="transmembrane region" description="Helical" evidence="1">
    <location>
        <begin position="61"/>
        <end position="85"/>
    </location>
</feature>
<reference evidence="2 3" key="1">
    <citation type="submission" date="2013-12" db="EMBL/GenBank/DDBJ databases">
        <title>Draft genome of the parsitic nematode Ancylostoma duodenale.</title>
        <authorList>
            <person name="Mitreva M."/>
        </authorList>
    </citation>
    <scope>NUCLEOTIDE SEQUENCE [LARGE SCALE GENOMIC DNA]</scope>
    <source>
        <strain evidence="2 3">Zhejiang</strain>
    </source>
</reference>
<evidence type="ECO:0000313" key="3">
    <source>
        <dbReference type="Proteomes" id="UP000054047"/>
    </source>
</evidence>
<evidence type="ECO:0000256" key="1">
    <source>
        <dbReference type="SAM" id="Phobius"/>
    </source>
</evidence>